<keyword evidence="3" id="KW-1185">Reference proteome</keyword>
<feature type="compositionally biased region" description="Polar residues" evidence="1">
    <location>
        <begin position="9"/>
        <end position="22"/>
    </location>
</feature>
<sequence>MEGQAPWRWNQQGKGTSVSPFPTTSAPAVPLPPISAFTGLETAAAAFFGDLSGSLHDLGFGHYDNAYSGPFLLLDLFYRECRHSAHS</sequence>
<dbReference type="EMBL" id="LVVM01000271">
    <property type="protein sequence ID" value="OJA21104.1"/>
    <property type="molecule type" value="Genomic_DNA"/>
</dbReference>
<evidence type="ECO:0000313" key="3">
    <source>
        <dbReference type="Proteomes" id="UP000183567"/>
    </source>
</evidence>
<comment type="caution">
    <text evidence="2">The sequence shown here is derived from an EMBL/GenBank/DDBJ whole genome shotgun (WGS) entry which is preliminary data.</text>
</comment>
<name>A0A1J8R5M4_9AGAM</name>
<evidence type="ECO:0000256" key="1">
    <source>
        <dbReference type="SAM" id="MobiDB-lite"/>
    </source>
</evidence>
<protein>
    <submittedName>
        <fullName evidence="2">Uncharacterized protein</fullName>
    </submittedName>
</protein>
<proteinExistence type="predicted"/>
<gene>
    <name evidence="2" type="ORF">AZE42_12710</name>
</gene>
<organism evidence="2 3">
    <name type="scientific">Rhizopogon vesiculosus</name>
    <dbReference type="NCBI Taxonomy" id="180088"/>
    <lineage>
        <taxon>Eukaryota</taxon>
        <taxon>Fungi</taxon>
        <taxon>Dikarya</taxon>
        <taxon>Basidiomycota</taxon>
        <taxon>Agaricomycotina</taxon>
        <taxon>Agaricomycetes</taxon>
        <taxon>Agaricomycetidae</taxon>
        <taxon>Boletales</taxon>
        <taxon>Suillineae</taxon>
        <taxon>Rhizopogonaceae</taxon>
        <taxon>Rhizopogon</taxon>
    </lineage>
</organism>
<dbReference type="AlphaFoldDB" id="A0A1J8R5M4"/>
<reference evidence="2 3" key="1">
    <citation type="submission" date="2016-03" db="EMBL/GenBank/DDBJ databases">
        <title>Comparative genomics of the ectomycorrhizal sister species Rhizopogon vinicolor and Rhizopogon vesiculosus (Basidiomycota: Boletales) reveals a divergence of the mating type B locus.</title>
        <authorList>
            <person name="Mujic A.B."/>
            <person name="Kuo A."/>
            <person name="Tritt A."/>
            <person name="Lipzen A."/>
            <person name="Chen C."/>
            <person name="Johnson J."/>
            <person name="Sharma A."/>
            <person name="Barry K."/>
            <person name="Grigoriev I.V."/>
            <person name="Spatafora J.W."/>
        </authorList>
    </citation>
    <scope>NUCLEOTIDE SEQUENCE [LARGE SCALE GENOMIC DNA]</scope>
    <source>
        <strain evidence="2 3">AM-OR11-056</strain>
    </source>
</reference>
<evidence type="ECO:0000313" key="2">
    <source>
        <dbReference type="EMBL" id="OJA21104.1"/>
    </source>
</evidence>
<feature type="region of interest" description="Disordered" evidence="1">
    <location>
        <begin position="1"/>
        <end position="22"/>
    </location>
</feature>
<dbReference type="Proteomes" id="UP000183567">
    <property type="component" value="Unassembled WGS sequence"/>
</dbReference>
<accession>A0A1J8R5M4</accession>